<dbReference type="PANTHER" id="PTHR31756">
    <property type="entry name" value="PYRUVATE, PHOSPHATE DIKINASE REGULATORY PROTEIN 1, CHLOROPLASTIC"/>
    <property type="match status" value="1"/>
</dbReference>
<dbReference type="HAMAP" id="MF_00921">
    <property type="entry name" value="PDRP"/>
    <property type="match status" value="1"/>
</dbReference>
<dbReference type="EMBL" id="PXYT01000010">
    <property type="protein sequence ID" value="PSR30449.1"/>
    <property type="molecule type" value="Genomic_DNA"/>
</dbReference>
<organism evidence="6 7">
    <name type="scientific">Sulfobacillus benefaciens</name>
    <dbReference type="NCBI Taxonomy" id="453960"/>
    <lineage>
        <taxon>Bacteria</taxon>
        <taxon>Bacillati</taxon>
        <taxon>Bacillota</taxon>
        <taxon>Clostridia</taxon>
        <taxon>Eubacteriales</taxon>
        <taxon>Clostridiales Family XVII. Incertae Sedis</taxon>
        <taxon>Sulfobacillus</taxon>
    </lineage>
</organism>
<dbReference type="EC" id="2.7.4.27" evidence="5"/>
<keyword evidence="1 5" id="KW-0723">Serine/threonine-protein kinase</keyword>
<evidence type="ECO:0000313" key="7">
    <source>
        <dbReference type="Proteomes" id="UP000242699"/>
    </source>
</evidence>
<comment type="similarity">
    <text evidence="5">Belongs to the pyruvate, phosphate/water dikinase regulatory protein family. PDRP subfamily.</text>
</comment>
<dbReference type="InterPro" id="IPR005177">
    <property type="entry name" value="Kinase-pyrophosphorylase"/>
</dbReference>
<sequence length="270" mass="30187">MANFGRIYIVSDSLGETAERVAHGAAIQFEEADIRIERLSNILDSRGIDRVLERAAGETAIVVYTLVRPDLSEHLKRRAQELGVGTVDVMGPVIRALQETLSMEPRLIPGLSHRLDREYFDRVEAVEFAVKYDDGKDPRGIRDADIVLLGVSRTSKTPVSLYLANHRLKVANVPLVPEVPVPQEVFQEARNKSIGLIIDAELLMSIRRQRLKSLGLGSSAQYATMERIMAELDYAWDIFNRLKCPVLDVSNHAVEETATRVLEIIQGGHH</sequence>
<evidence type="ECO:0000256" key="2">
    <source>
        <dbReference type="ARBA" id="ARBA00022679"/>
    </source>
</evidence>
<dbReference type="Pfam" id="PF03618">
    <property type="entry name" value="Kinase-PPPase"/>
    <property type="match status" value="1"/>
</dbReference>
<name>A0A2T2X7J5_9FIRM</name>
<dbReference type="EC" id="2.7.11.32" evidence="5"/>
<accession>A0A2T2X7J5</accession>
<evidence type="ECO:0000256" key="3">
    <source>
        <dbReference type="ARBA" id="ARBA00022741"/>
    </source>
</evidence>
<keyword evidence="3 5" id="KW-0547">Nucleotide-binding</keyword>
<keyword evidence="2 5" id="KW-0808">Transferase</keyword>
<evidence type="ECO:0000256" key="4">
    <source>
        <dbReference type="ARBA" id="ARBA00022777"/>
    </source>
</evidence>
<comment type="catalytic activity">
    <reaction evidence="5">
        <text>N(tele)-phospho-L-histidyl/L-threonyl-[pyruvate, phosphate dikinase] + ADP = N(tele)-phospho-L-histidyl/O-phospho-L-threonyl-[pyruvate, phosphate dikinase] + AMP + H(+)</text>
        <dbReference type="Rhea" id="RHEA:43692"/>
        <dbReference type="Rhea" id="RHEA-COMP:10650"/>
        <dbReference type="Rhea" id="RHEA-COMP:10651"/>
        <dbReference type="ChEBI" id="CHEBI:15378"/>
        <dbReference type="ChEBI" id="CHEBI:30013"/>
        <dbReference type="ChEBI" id="CHEBI:61977"/>
        <dbReference type="ChEBI" id="CHEBI:83586"/>
        <dbReference type="ChEBI" id="CHEBI:456215"/>
        <dbReference type="ChEBI" id="CHEBI:456216"/>
        <dbReference type="EC" id="2.7.11.32"/>
    </reaction>
</comment>
<comment type="catalytic activity">
    <reaction evidence="5">
        <text>N(tele)-phospho-L-histidyl/O-phospho-L-threonyl-[pyruvate, phosphate dikinase] + phosphate + H(+) = N(tele)-phospho-L-histidyl/L-threonyl-[pyruvate, phosphate dikinase] + diphosphate</text>
        <dbReference type="Rhea" id="RHEA:43696"/>
        <dbReference type="Rhea" id="RHEA-COMP:10650"/>
        <dbReference type="Rhea" id="RHEA-COMP:10651"/>
        <dbReference type="ChEBI" id="CHEBI:15378"/>
        <dbReference type="ChEBI" id="CHEBI:30013"/>
        <dbReference type="ChEBI" id="CHEBI:33019"/>
        <dbReference type="ChEBI" id="CHEBI:43474"/>
        <dbReference type="ChEBI" id="CHEBI:61977"/>
        <dbReference type="ChEBI" id="CHEBI:83586"/>
        <dbReference type="EC" id="2.7.4.27"/>
    </reaction>
</comment>
<dbReference type="GO" id="GO:0016776">
    <property type="term" value="F:phosphotransferase activity, phosphate group as acceptor"/>
    <property type="evidence" value="ECO:0007669"/>
    <property type="project" value="UniProtKB-UniRule"/>
</dbReference>
<gene>
    <name evidence="6" type="ORF">C7B43_06070</name>
</gene>
<dbReference type="InterPro" id="IPR026565">
    <property type="entry name" value="PPDK_reg"/>
</dbReference>
<reference evidence="6 7" key="1">
    <citation type="journal article" date="2014" name="BMC Genomics">
        <title>Comparison of environmental and isolate Sulfobacillus genomes reveals diverse carbon, sulfur, nitrogen, and hydrogen metabolisms.</title>
        <authorList>
            <person name="Justice N.B."/>
            <person name="Norman A."/>
            <person name="Brown C.T."/>
            <person name="Singh A."/>
            <person name="Thomas B.C."/>
            <person name="Banfield J.F."/>
        </authorList>
    </citation>
    <scope>NUCLEOTIDE SEQUENCE [LARGE SCALE GENOMIC DNA]</scope>
    <source>
        <strain evidence="6">AMDSBA1</strain>
    </source>
</reference>
<dbReference type="Proteomes" id="UP000242699">
    <property type="component" value="Unassembled WGS sequence"/>
</dbReference>
<dbReference type="GO" id="GO:0043531">
    <property type="term" value="F:ADP binding"/>
    <property type="evidence" value="ECO:0007669"/>
    <property type="project" value="UniProtKB-UniRule"/>
</dbReference>
<keyword evidence="4 5" id="KW-0418">Kinase</keyword>
<comment type="caution">
    <text evidence="6">The sequence shown here is derived from an EMBL/GenBank/DDBJ whole genome shotgun (WGS) entry which is preliminary data.</text>
</comment>
<feature type="binding site" evidence="5">
    <location>
        <begin position="150"/>
        <end position="157"/>
    </location>
    <ligand>
        <name>ADP</name>
        <dbReference type="ChEBI" id="CHEBI:456216"/>
    </ligand>
</feature>
<evidence type="ECO:0000256" key="1">
    <source>
        <dbReference type="ARBA" id="ARBA00022527"/>
    </source>
</evidence>
<keyword evidence="6" id="KW-0670">Pyruvate</keyword>
<evidence type="ECO:0000256" key="5">
    <source>
        <dbReference type="HAMAP-Rule" id="MF_00921"/>
    </source>
</evidence>
<dbReference type="NCBIfam" id="NF003742">
    <property type="entry name" value="PRK05339.1"/>
    <property type="match status" value="1"/>
</dbReference>
<dbReference type="PANTHER" id="PTHR31756:SF3">
    <property type="entry name" value="PYRUVATE, PHOSPHATE DIKINASE REGULATORY PROTEIN 1, CHLOROPLASTIC"/>
    <property type="match status" value="1"/>
</dbReference>
<evidence type="ECO:0000313" key="6">
    <source>
        <dbReference type="EMBL" id="PSR30449.1"/>
    </source>
</evidence>
<proteinExistence type="inferred from homology"/>
<comment type="function">
    <text evidence="5">Bifunctional serine/threonine kinase and phosphorylase involved in the regulation of the pyruvate, phosphate dikinase (PPDK) by catalyzing its phosphorylation/dephosphorylation.</text>
</comment>
<protein>
    <recommendedName>
        <fullName evidence="5">Putative pyruvate, phosphate dikinase regulatory protein</fullName>
        <shortName evidence="5">PPDK regulatory protein</shortName>
        <ecNumber evidence="5">2.7.11.32</ecNumber>
        <ecNumber evidence="5">2.7.4.27</ecNumber>
    </recommendedName>
</protein>
<dbReference type="GO" id="GO:0004674">
    <property type="term" value="F:protein serine/threonine kinase activity"/>
    <property type="evidence" value="ECO:0007669"/>
    <property type="project" value="UniProtKB-UniRule"/>
</dbReference>
<dbReference type="GO" id="GO:0005524">
    <property type="term" value="F:ATP binding"/>
    <property type="evidence" value="ECO:0007669"/>
    <property type="project" value="InterPro"/>
</dbReference>
<dbReference type="AlphaFoldDB" id="A0A2T2X7J5"/>